<feature type="region of interest" description="Disordered" evidence="1">
    <location>
        <begin position="127"/>
        <end position="199"/>
    </location>
</feature>
<dbReference type="Proteomes" id="UP001633002">
    <property type="component" value="Unassembled WGS sequence"/>
</dbReference>
<gene>
    <name evidence="2" type="ORF">R1sor_022056</name>
</gene>
<reference evidence="2 3" key="1">
    <citation type="submission" date="2024-09" db="EMBL/GenBank/DDBJ databases">
        <title>Chromosome-scale assembly of Riccia sorocarpa.</title>
        <authorList>
            <person name="Paukszto L."/>
        </authorList>
    </citation>
    <scope>NUCLEOTIDE SEQUENCE [LARGE SCALE GENOMIC DNA]</scope>
    <source>
        <strain evidence="2">LP-2024</strain>
        <tissue evidence="2">Aerial parts of the thallus</tissue>
    </source>
</reference>
<feature type="region of interest" description="Disordered" evidence="1">
    <location>
        <begin position="1"/>
        <end position="84"/>
    </location>
</feature>
<feature type="compositionally biased region" description="Basic residues" evidence="1">
    <location>
        <begin position="63"/>
        <end position="74"/>
    </location>
</feature>
<dbReference type="EMBL" id="JBJQOH010000007">
    <property type="protein sequence ID" value="KAL3679100.1"/>
    <property type="molecule type" value="Genomic_DNA"/>
</dbReference>
<protein>
    <submittedName>
        <fullName evidence="2">Uncharacterized protein</fullName>
    </submittedName>
</protein>
<comment type="caution">
    <text evidence="2">The sequence shown here is derived from an EMBL/GenBank/DDBJ whole genome shotgun (WGS) entry which is preliminary data.</text>
</comment>
<feature type="compositionally biased region" description="Basic and acidic residues" evidence="1">
    <location>
        <begin position="14"/>
        <end position="23"/>
    </location>
</feature>
<organism evidence="2 3">
    <name type="scientific">Riccia sorocarpa</name>
    <dbReference type="NCBI Taxonomy" id="122646"/>
    <lineage>
        <taxon>Eukaryota</taxon>
        <taxon>Viridiplantae</taxon>
        <taxon>Streptophyta</taxon>
        <taxon>Embryophyta</taxon>
        <taxon>Marchantiophyta</taxon>
        <taxon>Marchantiopsida</taxon>
        <taxon>Marchantiidae</taxon>
        <taxon>Marchantiales</taxon>
        <taxon>Ricciaceae</taxon>
        <taxon>Riccia</taxon>
    </lineage>
</organism>
<sequence length="251" mass="28132">MATGVTVGLKPRNLKAEAQKGKEAMPSTPSESFNPVSPIPNDRDPQQSTPANPAPSRTTNRPPIKKKQQRKTRRGPPIACNPDGISAADIKEVFFNYVLPKHYFSRSTHPGELQINRQTVNMKTPEYIPVNDEDEPNRNRTPVATPNPGNPLETRCGILDIDKPEWLDHSPSHNEPRPETNEQNEATQQPAATNDEEQHVNEGNNEVISLDVEAYQRVVMPSPEYFLIERDELPDATETDIAVQDRTLQSF</sequence>
<feature type="compositionally biased region" description="Polar residues" evidence="1">
    <location>
        <begin position="46"/>
        <end position="61"/>
    </location>
</feature>
<accession>A0ABD3GLX8</accession>
<evidence type="ECO:0000313" key="2">
    <source>
        <dbReference type="EMBL" id="KAL3679100.1"/>
    </source>
</evidence>
<feature type="compositionally biased region" description="Basic and acidic residues" evidence="1">
    <location>
        <begin position="160"/>
        <end position="180"/>
    </location>
</feature>
<evidence type="ECO:0000256" key="1">
    <source>
        <dbReference type="SAM" id="MobiDB-lite"/>
    </source>
</evidence>
<feature type="compositionally biased region" description="Polar residues" evidence="1">
    <location>
        <begin position="181"/>
        <end position="192"/>
    </location>
</feature>
<proteinExistence type="predicted"/>
<name>A0ABD3GLX8_9MARC</name>
<evidence type="ECO:0000313" key="3">
    <source>
        <dbReference type="Proteomes" id="UP001633002"/>
    </source>
</evidence>
<dbReference type="AlphaFoldDB" id="A0ABD3GLX8"/>
<keyword evidence="3" id="KW-1185">Reference proteome</keyword>